<organism evidence="19 20">
    <name type="scientific">Lipomyces starkeyi NRRL Y-11557</name>
    <dbReference type="NCBI Taxonomy" id="675824"/>
    <lineage>
        <taxon>Eukaryota</taxon>
        <taxon>Fungi</taxon>
        <taxon>Dikarya</taxon>
        <taxon>Ascomycota</taxon>
        <taxon>Saccharomycotina</taxon>
        <taxon>Lipomycetes</taxon>
        <taxon>Lipomycetales</taxon>
        <taxon>Lipomycetaceae</taxon>
        <taxon>Lipomyces</taxon>
    </lineage>
</organism>
<evidence type="ECO:0000256" key="4">
    <source>
        <dbReference type="ARBA" id="ARBA00022723"/>
    </source>
</evidence>
<dbReference type="CDD" id="cd18793">
    <property type="entry name" value="SF2_C_SNF"/>
    <property type="match status" value="1"/>
</dbReference>
<name>A0A1E3QFU7_LIPST</name>
<evidence type="ECO:0000256" key="13">
    <source>
        <dbReference type="ARBA" id="ARBA00023242"/>
    </source>
</evidence>
<dbReference type="SMART" id="SM00910">
    <property type="entry name" value="HIRAN"/>
    <property type="match status" value="1"/>
</dbReference>
<keyword evidence="12" id="KW-0234">DNA repair</keyword>
<keyword evidence="8" id="KW-0378">Hydrolase</keyword>
<dbReference type="InterPro" id="IPR000330">
    <property type="entry name" value="SNF2_N"/>
</dbReference>
<dbReference type="Pfam" id="PF00176">
    <property type="entry name" value="SNF2-rel_dom"/>
    <property type="match status" value="1"/>
</dbReference>
<dbReference type="OrthoDB" id="2801544at2759"/>
<comment type="similarity">
    <text evidence="2">Belongs to the SNF2/RAD54 helicase family.</text>
</comment>
<feature type="compositionally biased region" description="Low complexity" evidence="15">
    <location>
        <begin position="52"/>
        <end position="68"/>
    </location>
</feature>
<dbReference type="AlphaFoldDB" id="A0A1E3QFU7"/>
<feature type="domain" description="Helicase ATP-binding" evidence="17">
    <location>
        <begin position="507"/>
        <end position="697"/>
    </location>
</feature>
<keyword evidence="13" id="KW-0539">Nucleus</keyword>
<evidence type="ECO:0000256" key="5">
    <source>
        <dbReference type="ARBA" id="ARBA00022741"/>
    </source>
</evidence>
<dbReference type="InterPro" id="IPR014001">
    <property type="entry name" value="Helicase_ATP-bd"/>
</dbReference>
<dbReference type="InterPro" id="IPR013083">
    <property type="entry name" value="Znf_RING/FYVE/PHD"/>
</dbReference>
<dbReference type="PANTHER" id="PTHR45626:SF22">
    <property type="entry name" value="DNA REPAIR PROTEIN RAD5"/>
    <property type="match status" value="1"/>
</dbReference>
<dbReference type="Pfam" id="PF08797">
    <property type="entry name" value="HIRAN"/>
    <property type="match status" value="1"/>
</dbReference>
<keyword evidence="11" id="KW-0067">ATP-binding</keyword>
<evidence type="ECO:0000256" key="7">
    <source>
        <dbReference type="ARBA" id="ARBA00022771"/>
    </source>
</evidence>
<dbReference type="InterPro" id="IPR049730">
    <property type="entry name" value="SNF2/RAD54-like_C"/>
</dbReference>
<dbReference type="GO" id="GO:0004386">
    <property type="term" value="F:helicase activity"/>
    <property type="evidence" value="ECO:0007669"/>
    <property type="project" value="UniProtKB-KW"/>
</dbReference>
<evidence type="ECO:0000313" key="19">
    <source>
        <dbReference type="EMBL" id="ODQ76566.1"/>
    </source>
</evidence>
<dbReference type="SMART" id="SM00490">
    <property type="entry name" value="HELICc"/>
    <property type="match status" value="1"/>
</dbReference>
<dbReference type="Gene3D" id="3.40.50.300">
    <property type="entry name" value="P-loop containing nucleotide triphosphate hydrolases"/>
    <property type="match status" value="2"/>
</dbReference>
<dbReference type="GO" id="GO:0006281">
    <property type="term" value="P:DNA repair"/>
    <property type="evidence" value="ECO:0007669"/>
    <property type="project" value="UniProtKB-KW"/>
</dbReference>
<evidence type="ECO:0000256" key="11">
    <source>
        <dbReference type="ARBA" id="ARBA00022840"/>
    </source>
</evidence>
<evidence type="ECO:0000256" key="12">
    <source>
        <dbReference type="ARBA" id="ARBA00023204"/>
    </source>
</evidence>
<dbReference type="PROSITE" id="PS51192">
    <property type="entry name" value="HELICASE_ATP_BIND_1"/>
    <property type="match status" value="1"/>
</dbReference>
<keyword evidence="20" id="KW-1185">Reference proteome</keyword>
<dbReference type="InterPro" id="IPR027417">
    <property type="entry name" value="P-loop_NTPase"/>
</dbReference>
<feature type="region of interest" description="Disordered" evidence="15">
    <location>
        <begin position="24"/>
        <end position="68"/>
    </location>
</feature>
<keyword evidence="5" id="KW-0547">Nucleotide-binding</keyword>
<dbReference type="SUPFAM" id="SSF57850">
    <property type="entry name" value="RING/U-box"/>
    <property type="match status" value="1"/>
</dbReference>
<feature type="compositionally biased region" description="Acidic residues" evidence="15">
    <location>
        <begin position="390"/>
        <end position="407"/>
    </location>
</feature>
<dbReference type="GO" id="GO:0005634">
    <property type="term" value="C:nucleus"/>
    <property type="evidence" value="ECO:0007669"/>
    <property type="project" value="UniProtKB-SubCell"/>
</dbReference>
<dbReference type="PANTHER" id="PTHR45626">
    <property type="entry name" value="TRANSCRIPTION TERMINATION FACTOR 2-RELATED"/>
    <property type="match status" value="1"/>
</dbReference>
<dbReference type="Pfam" id="PF00271">
    <property type="entry name" value="Helicase_C"/>
    <property type="match status" value="1"/>
</dbReference>
<feature type="domain" description="RING-type" evidence="16">
    <location>
        <begin position="884"/>
        <end position="929"/>
    </location>
</feature>
<accession>A0A1E3QFU7</accession>
<evidence type="ECO:0000256" key="9">
    <source>
        <dbReference type="ARBA" id="ARBA00022806"/>
    </source>
</evidence>
<evidence type="ECO:0000256" key="8">
    <source>
        <dbReference type="ARBA" id="ARBA00022801"/>
    </source>
</evidence>
<dbReference type="InterPro" id="IPR050628">
    <property type="entry name" value="SNF2_RAD54_helicase_TF"/>
</dbReference>
<evidence type="ECO:0000313" key="20">
    <source>
        <dbReference type="Proteomes" id="UP000094385"/>
    </source>
</evidence>
<dbReference type="InterPro" id="IPR038718">
    <property type="entry name" value="SNF2-like_sf"/>
</dbReference>
<dbReference type="Pfam" id="PF24975">
    <property type="entry name" value="UBA_Rad5"/>
    <property type="match status" value="1"/>
</dbReference>
<keyword evidence="9" id="KW-0347">Helicase</keyword>
<protein>
    <recommendedName>
        <fullName evidence="3">DNA repair protein RAD5</fullName>
    </recommendedName>
</protein>
<dbReference type="InterPro" id="IPR001841">
    <property type="entry name" value="Znf_RING"/>
</dbReference>
<evidence type="ECO:0000256" key="6">
    <source>
        <dbReference type="ARBA" id="ARBA00022763"/>
    </source>
</evidence>
<dbReference type="EMBL" id="KV454289">
    <property type="protein sequence ID" value="ODQ76566.1"/>
    <property type="molecule type" value="Genomic_DNA"/>
</dbReference>
<reference evidence="19 20" key="1">
    <citation type="journal article" date="2016" name="Proc. Natl. Acad. Sci. U.S.A.">
        <title>Comparative genomics of biotechnologically important yeasts.</title>
        <authorList>
            <person name="Riley R."/>
            <person name="Haridas S."/>
            <person name="Wolfe K.H."/>
            <person name="Lopes M.R."/>
            <person name="Hittinger C.T."/>
            <person name="Goeker M."/>
            <person name="Salamov A.A."/>
            <person name="Wisecaver J.H."/>
            <person name="Long T.M."/>
            <person name="Calvey C.H."/>
            <person name="Aerts A.L."/>
            <person name="Barry K.W."/>
            <person name="Choi C."/>
            <person name="Clum A."/>
            <person name="Coughlan A.Y."/>
            <person name="Deshpande S."/>
            <person name="Douglass A.P."/>
            <person name="Hanson S.J."/>
            <person name="Klenk H.-P."/>
            <person name="LaButti K.M."/>
            <person name="Lapidus A."/>
            <person name="Lindquist E.A."/>
            <person name="Lipzen A.M."/>
            <person name="Meier-Kolthoff J.P."/>
            <person name="Ohm R.A."/>
            <person name="Otillar R.P."/>
            <person name="Pangilinan J.L."/>
            <person name="Peng Y."/>
            <person name="Rokas A."/>
            <person name="Rosa C.A."/>
            <person name="Scheuner C."/>
            <person name="Sibirny A.A."/>
            <person name="Slot J.C."/>
            <person name="Stielow J.B."/>
            <person name="Sun H."/>
            <person name="Kurtzman C.P."/>
            <person name="Blackwell M."/>
            <person name="Grigoriev I.V."/>
            <person name="Jeffries T.W."/>
        </authorList>
    </citation>
    <scope>NUCLEOTIDE SEQUENCE [LARGE SCALE GENOMIC DNA]</scope>
    <source>
        <strain evidence="19 20">NRRL Y-11557</strain>
    </source>
</reference>
<keyword evidence="10" id="KW-0862">Zinc</keyword>
<dbReference type="CDD" id="cd18008">
    <property type="entry name" value="DEXDc_SHPRH-like"/>
    <property type="match status" value="1"/>
</dbReference>
<evidence type="ECO:0000256" key="1">
    <source>
        <dbReference type="ARBA" id="ARBA00004123"/>
    </source>
</evidence>
<dbReference type="GO" id="GO:0016818">
    <property type="term" value="F:hydrolase activity, acting on acid anhydrides, in phosphorus-containing anhydrides"/>
    <property type="evidence" value="ECO:0007669"/>
    <property type="project" value="InterPro"/>
</dbReference>
<dbReference type="GO" id="GO:0005524">
    <property type="term" value="F:ATP binding"/>
    <property type="evidence" value="ECO:0007669"/>
    <property type="project" value="UniProtKB-KW"/>
</dbReference>
<dbReference type="InterPro" id="IPR014905">
    <property type="entry name" value="HIRAN"/>
</dbReference>
<evidence type="ECO:0000259" key="17">
    <source>
        <dbReference type="PROSITE" id="PS51192"/>
    </source>
</evidence>
<keyword evidence="4" id="KW-0479">Metal-binding</keyword>
<dbReference type="Gene3D" id="3.30.40.10">
    <property type="entry name" value="Zinc/RING finger domain, C3HC4 (zinc finger)"/>
    <property type="match status" value="1"/>
</dbReference>
<dbReference type="SUPFAM" id="SSF52540">
    <property type="entry name" value="P-loop containing nucleoside triphosphate hydrolases"/>
    <property type="match status" value="2"/>
</dbReference>
<evidence type="ECO:0000259" key="16">
    <source>
        <dbReference type="PROSITE" id="PS50089"/>
    </source>
</evidence>
<dbReference type="SMART" id="SM00487">
    <property type="entry name" value="DEXDc"/>
    <property type="match status" value="1"/>
</dbReference>
<evidence type="ECO:0000259" key="18">
    <source>
        <dbReference type="PROSITE" id="PS51194"/>
    </source>
</evidence>
<dbReference type="GO" id="GO:0008094">
    <property type="term" value="F:ATP-dependent activity, acting on DNA"/>
    <property type="evidence" value="ECO:0007669"/>
    <property type="project" value="TreeGrafter"/>
</dbReference>
<evidence type="ECO:0000256" key="3">
    <source>
        <dbReference type="ARBA" id="ARBA00013412"/>
    </source>
</evidence>
<dbReference type="InterPro" id="IPR001650">
    <property type="entry name" value="Helicase_C-like"/>
</dbReference>
<dbReference type="GO" id="GO:0003676">
    <property type="term" value="F:nucleic acid binding"/>
    <property type="evidence" value="ECO:0007669"/>
    <property type="project" value="InterPro"/>
</dbReference>
<dbReference type="STRING" id="675824.A0A1E3QFU7"/>
<sequence>MGPVTPPPKRRRFFKEEDAFMSGTATDLAAHGQALSDDKKQNITSSEDFRSPSRSSTRETPSSSPPLLSEIEILETERKDEPEPMADTNATVSEGFDEVLLESITGQKLEPETLAVLRDISNGDMTRAINFVFDGTLEKHLHPKTRQNAKTQPSVLANLMHVDAVHLVENANPVEPPPKTKPLPMWRERYVGSFQVEGWATRSGRNLLKFGDEISLKRVARQVNGNGTKRFGSTIKAKENDIFVRFTNMRGDEIGRLPADKARFVSTLLDLKICIFTGTVIYVDSNLHTGDSIVLQLKCYLSSSAFNIDSGHVKSATSPQYNNFVYKGKETSDERHLRLRQMALIKLFMDIGLEPYCTNDLLKQHTAKGQLEAAAMAEQFDIKVTPNESSDSEGPESENSVDEDKDLEQDQLDSLYRKAQAYDADMREVEPSDTFNMELRPYQKQGLGWMISKETFEKKANEKQIDSMHPLWEEYRWPVPDGEVSADEPHDRFYVNPYSGELSVEFPKIQQSSLGGILADEMGLGKTISTMSLIHSSPFDPSCGLERTSVELSRFASSTTLVIAPMSLLTQWESEAKAASKPGTVEVLVYYGDERSIDLEALCLGPEGGRKPKAIITSYGTVASEWQKYVKNGVSKLFQLHYLRVVLDEAHTIRNRASITSRSCCAVRADRKWALTGTPIVNRLEDLYSLVKFLGVEPWSHFSFWRTFITVPYESKDFLRALDVVQTVLEPIILRRTKSMKQKDGSPLIVLPPKNVHIEDIQLTDTEREVYDLFYRRAKQTFTASVAAGTVMKSYTTIFAQILRLRQSCDHPGLVQSAVKKDEIDLEDNNDEKSDKGTLLDREDDVNLQQLIDKFNSAEEEKNAKDCYGYEVMQQILKETERECLICSTEPITEQVVTPCWHMSCRNCLLEHIKYQRDHGRTPRCHSCRTEISEKNIFEVVHHHANESGKPEIALRRYKPQSSAKISRLLSQLRTIRQEEPNTKSVVFSQFTSFLDYIQDSLHRDRYKCLRIDGTTVQRERARVLEQFKNENGEVILLLSLKTGGVGLNLVSANKVFMMDPWWSFAVESQAIDRIHRMGQTQSVSVYRFIVKGSVEERMLKIQDRKKFLASSLGMSEDQKKMQKIEEIKLLFD</sequence>
<keyword evidence="7 14" id="KW-0863">Zinc-finger</keyword>
<dbReference type="Gene3D" id="3.40.50.10810">
    <property type="entry name" value="Tandem AAA-ATPase domain"/>
    <property type="match status" value="1"/>
</dbReference>
<feature type="compositionally biased region" description="Basic and acidic residues" evidence="15">
    <location>
        <begin position="36"/>
        <end position="51"/>
    </location>
</feature>
<feature type="region of interest" description="Disordered" evidence="15">
    <location>
        <begin position="385"/>
        <end position="407"/>
    </location>
</feature>
<evidence type="ECO:0000256" key="10">
    <source>
        <dbReference type="ARBA" id="ARBA00022833"/>
    </source>
</evidence>
<keyword evidence="6" id="KW-0227">DNA damage</keyword>
<dbReference type="PROSITE" id="PS51194">
    <property type="entry name" value="HELICASE_CTER"/>
    <property type="match status" value="1"/>
</dbReference>
<dbReference type="PROSITE" id="PS50089">
    <property type="entry name" value="ZF_RING_2"/>
    <property type="match status" value="1"/>
</dbReference>
<feature type="domain" description="Helicase C-terminal" evidence="18">
    <location>
        <begin position="968"/>
        <end position="1126"/>
    </location>
</feature>
<proteinExistence type="inferred from homology"/>
<evidence type="ECO:0000256" key="14">
    <source>
        <dbReference type="PROSITE-ProRule" id="PRU00175"/>
    </source>
</evidence>
<dbReference type="GO" id="GO:0008270">
    <property type="term" value="F:zinc ion binding"/>
    <property type="evidence" value="ECO:0007669"/>
    <property type="project" value="UniProtKB-KW"/>
</dbReference>
<comment type="subcellular location">
    <subcellularLocation>
        <location evidence="1">Nucleus</location>
    </subcellularLocation>
</comment>
<evidence type="ECO:0000256" key="2">
    <source>
        <dbReference type="ARBA" id="ARBA00007025"/>
    </source>
</evidence>
<evidence type="ECO:0000256" key="15">
    <source>
        <dbReference type="SAM" id="MobiDB-lite"/>
    </source>
</evidence>
<dbReference type="Proteomes" id="UP000094385">
    <property type="component" value="Unassembled WGS sequence"/>
</dbReference>
<gene>
    <name evidence="19" type="ORF">LIPSTDRAFT_489</name>
</gene>